<evidence type="ECO:0000313" key="3">
    <source>
        <dbReference type="Proteomes" id="UP000663824"/>
    </source>
</evidence>
<sequence>LPNYIRHLTNRNACVMVQQKLEHLSENSTSNVAPTFDEIDVSTDGSTNHTSDLNSYIRHLTNRNACVMVQQKLEHLSENSTSNVAPTFDEIDVSTGGSTNHTSDLNSFTQTSLGKRKRNKASNPSLAKKKKKI</sequence>
<dbReference type="AlphaFoldDB" id="A0A816LKL2"/>
<comment type="caution">
    <text evidence="2">The sequence shown here is derived from an EMBL/GenBank/DDBJ whole genome shotgun (WGS) entry which is preliminary data.</text>
</comment>
<feature type="non-terminal residue" evidence="2">
    <location>
        <position position="1"/>
    </location>
</feature>
<gene>
    <name evidence="2" type="ORF">MBJ925_LOCUS4268</name>
</gene>
<accession>A0A816LKL2</accession>
<dbReference type="EMBL" id="CAJNRE010000731">
    <property type="protein sequence ID" value="CAF1931041.1"/>
    <property type="molecule type" value="Genomic_DNA"/>
</dbReference>
<evidence type="ECO:0000256" key="1">
    <source>
        <dbReference type="SAM" id="MobiDB-lite"/>
    </source>
</evidence>
<organism evidence="2 3">
    <name type="scientific">Rotaria magnacalcarata</name>
    <dbReference type="NCBI Taxonomy" id="392030"/>
    <lineage>
        <taxon>Eukaryota</taxon>
        <taxon>Metazoa</taxon>
        <taxon>Spiralia</taxon>
        <taxon>Gnathifera</taxon>
        <taxon>Rotifera</taxon>
        <taxon>Eurotatoria</taxon>
        <taxon>Bdelloidea</taxon>
        <taxon>Philodinida</taxon>
        <taxon>Philodinidae</taxon>
        <taxon>Rotaria</taxon>
    </lineage>
</organism>
<evidence type="ECO:0000313" key="2">
    <source>
        <dbReference type="EMBL" id="CAF1931041.1"/>
    </source>
</evidence>
<proteinExistence type="predicted"/>
<dbReference type="Proteomes" id="UP000663824">
    <property type="component" value="Unassembled WGS sequence"/>
</dbReference>
<feature type="region of interest" description="Disordered" evidence="1">
    <location>
        <begin position="77"/>
        <end position="133"/>
    </location>
</feature>
<protein>
    <submittedName>
        <fullName evidence="2">Uncharacterized protein</fullName>
    </submittedName>
</protein>
<feature type="compositionally biased region" description="Polar residues" evidence="1">
    <location>
        <begin position="95"/>
        <end position="113"/>
    </location>
</feature>
<name>A0A816LKL2_9BILA</name>
<reference evidence="2" key="1">
    <citation type="submission" date="2021-02" db="EMBL/GenBank/DDBJ databases">
        <authorList>
            <person name="Nowell W R."/>
        </authorList>
    </citation>
    <scope>NUCLEOTIDE SEQUENCE</scope>
</reference>